<keyword evidence="3" id="KW-1185">Reference proteome</keyword>
<dbReference type="PANTHER" id="PTHR11079:SF161">
    <property type="entry name" value="CMP_DCMP-TYPE DEAMINASE DOMAIN-CONTAINING PROTEIN"/>
    <property type="match status" value="1"/>
</dbReference>
<proteinExistence type="predicted"/>
<evidence type="ECO:0000313" key="2">
    <source>
        <dbReference type="EMBL" id="MCO6042410.1"/>
    </source>
</evidence>
<dbReference type="Proteomes" id="UP001155241">
    <property type="component" value="Unassembled WGS sequence"/>
</dbReference>
<dbReference type="PANTHER" id="PTHR11079">
    <property type="entry name" value="CYTOSINE DEAMINASE FAMILY MEMBER"/>
    <property type="match status" value="1"/>
</dbReference>
<dbReference type="CDD" id="cd01285">
    <property type="entry name" value="nucleoside_deaminase"/>
    <property type="match status" value="1"/>
</dbReference>
<dbReference type="GO" id="GO:0006152">
    <property type="term" value="P:purine nucleoside catabolic process"/>
    <property type="evidence" value="ECO:0007669"/>
    <property type="project" value="TreeGrafter"/>
</dbReference>
<reference evidence="2" key="1">
    <citation type="submission" date="2022-06" db="EMBL/GenBank/DDBJ databases">
        <title>Aeoliella straminimaris, a novel planctomycete from sediments.</title>
        <authorList>
            <person name="Vitorino I.R."/>
            <person name="Lage O.M."/>
        </authorList>
    </citation>
    <scope>NUCLEOTIDE SEQUENCE</scope>
    <source>
        <strain evidence="2">ICT_H6.2</strain>
    </source>
</reference>
<evidence type="ECO:0000313" key="3">
    <source>
        <dbReference type="Proteomes" id="UP001155241"/>
    </source>
</evidence>
<evidence type="ECO:0000259" key="1">
    <source>
        <dbReference type="PROSITE" id="PS51747"/>
    </source>
</evidence>
<gene>
    <name evidence="2" type="ORF">NG895_00680</name>
</gene>
<dbReference type="EMBL" id="JAMXLR010000003">
    <property type="protein sequence ID" value="MCO6042410.1"/>
    <property type="molecule type" value="Genomic_DNA"/>
</dbReference>
<dbReference type="GO" id="GO:0047974">
    <property type="term" value="F:guanosine deaminase activity"/>
    <property type="evidence" value="ECO:0007669"/>
    <property type="project" value="TreeGrafter"/>
</dbReference>
<accession>A0A9X2F569</accession>
<dbReference type="AlphaFoldDB" id="A0A9X2F569"/>
<comment type="caution">
    <text evidence="2">The sequence shown here is derived from an EMBL/GenBank/DDBJ whole genome shotgun (WGS) entry which is preliminary data.</text>
</comment>
<dbReference type="SUPFAM" id="SSF53927">
    <property type="entry name" value="Cytidine deaminase-like"/>
    <property type="match status" value="1"/>
</dbReference>
<organism evidence="2 3">
    <name type="scientific">Aeoliella straminimaris</name>
    <dbReference type="NCBI Taxonomy" id="2954799"/>
    <lineage>
        <taxon>Bacteria</taxon>
        <taxon>Pseudomonadati</taxon>
        <taxon>Planctomycetota</taxon>
        <taxon>Planctomycetia</taxon>
        <taxon>Pirellulales</taxon>
        <taxon>Lacipirellulaceae</taxon>
        <taxon>Aeoliella</taxon>
    </lineage>
</organism>
<dbReference type="Gene3D" id="3.40.140.10">
    <property type="entry name" value="Cytidine Deaminase, domain 2"/>
    <property type="match status" value="1"/>
</dbReference>
<feature type="domain" description="CMP/dCMP-type deaminase" evidence="1">
    <location>
        <begin position="35"/>
        <end position="173"/>
    </location>
</feature>
<dbReference type="Pfam" id="PF00383">
    <property type="entry name" value="dCMP_cyt_deam_1"/>
    <property type="match status" value="1"/>
</dbReference>
<dbReference type="PROSITE" id="PS51747">
    <property type="entry name" value="CYT_DCMP_DEAMINASES_2"/>
    <property type="match status" value="1"/>
</dbReference>
<name>A0A9X2F569_9BACT</name>
<dbReference type="RefSeq" id="WP_252850510.1">
    <property type="nucleotide sequence ID" value="NZ_JAMXLR010000003.1"/>
</dbReference>
<protein>
    <submittedName>
        <fullName evidence="2">Nucleoside deaminase</fullName>
    </submittedName>
</protein>
<sequence length="203" mass="22017">MSDSPDLNSPRFPHLQVALPTWVESFLPAADHVFETVEERMQLAIDLARRNIEQGTGGPFGAAVFDLHHGTLLAPGVNIVVTSRWSGAHAEMVAFAIAQQLAGSHDLGSEQDRHYEIVTSCEPCSMCFGATPWSGVKRLVCGATEADARAIGFDEGPKPADWVQELESRGIEVLEGIHRQQAAQVLRDYATTGGYIYNGQRGS</sequence>
<dbReference type="InterPro" id="IPR016193">
    <property type="entry name" value="Cytidine_deaminase-like"/>
</dbReference>
<dbReference type="InterPro" id="IPR002125">
    <property type="entry name" value="CMP_dCMP_dom"/>
</dbReference>